<feature type="compositionally biased region" description="Polar residues" evidence="1">
    <location>
        <begin position="62"/>
        <end position="72"/>
    </location>
</feature>
<accession>A0A4V1J4J6</accession>
<evidence type="ECO:0000313" key="3">
    <source>
        <dbReference type="Proteomes" id="UP000268162"/>
    </source>
</evidence>
<feature type="region of interest" description="Disordered" evidence="1">
    <location>
        <begin position="62"/>
        <end position="121"/>
    </location>
</feature>
<protein>
    <submittedName>
        <fullName evidence="2">Uncharacterized protein</fullName>
    </submittedName>
</protein>
<name>A0A4V1J4J6_9FUNG</name>
<organism evidence="2 3">
    <name type="scientific">Dimargaris cristalligena</name>
    <dbReference type="NCBI Taxonomy" id="215637"/>
    <lineage>
        <taxon>Eukaryota</taxon>
        <taxon>Fungi</taxon>
        <taxon>Fungi incertae sedis</taxon>
        <taxon>Zoopagomycota</taxon>
        <taxon>Kickxellomycotina</taxon>
        <taxon>Dimargaritomycetes</taxon>
        <taxon>Dimargaritales</taxon>
        <taxon>Dimargaritaceae</taxon>
        <taxon>Dimargaris</taxon>
    </lineage>
</organism>
<evidence type="ECO:0000313" key="2">
    <source>
        <dbReference type="EMBL" id="RKP35789.1"/>
    </source>
</evidence>
<dbReference type="AlphaFoldDB" id="A0A4V1J4J6"/>
<proteinExistence type="predicted"/>
<sequence length="172" mass="18810">MIAQYPSPVHTTKKPHFISRFLTKRLQSKRSASDLLAQIPGPMESRPSYATDAVTLSHSASTASLPYSSGSVRSRGGANHRQHDSPHGHSSHQSAHPRTPGHSFSLPRRFHASPSYNKDPAVVFTPSKQISRAGSPMLTPVDEFARISFDDLIDSRGQDVTIKFTLTPNVAK</sequence>
<evidence type="ECO:0000256" key="1">
    <source>
        <dbReference type="SAM" id="MobiDB-lite"/>
    </source>
</evidence>
<keyword evidence="3" id="KW-1185">Reference proteome</keyword>
<gene>
    <name evidence="2" type="ORF">BJ085DRAFT_35453</name>
</gene>
<dbReference type="EMBL" id="ML002788">
    <property type="protein sequence ID" value="RKP35789.1"/>
    <property type="molecule type" value="Genomic_DNA"/>
</dbReference>
<dbReference type="OrthoDB" id="5547112at2759"/>
<reference evidence="3" key="1">
    <citation type="journal article" date="2018" name="Nat. Microbiol.">
        <title>Leveraging single-cell genomics to expand the fungal tree of life.</title>
        <authorList>
            <person name="Ahrendt S.R."/>
            <person name="Quandt C.A."/>
            <person name="Ciobanu D."/>
            <person name="Clum A."/>
            <person name="Salamov A."/>
            <person name="Andreopoulos B."/>
            <person name="Cheng J.F."/>
            <person name="Woyke T."/>
            <person name="Pelin A."/>
            <person name="Henrissat B."/>
            <person name="Reynolds N.K."/>
            <person name="Benny G.L."/>
            <person name="Smith M.E."/>
            <person name="James T.Y."/>
            <person name="Grigoriev I.V."/>
        </authorList>
    </citation>
    <scope>NUCLEOTIDE SEQUENCE [LARGE SCALE GENOMIC DNA]</scope>
    <source>
        <strain evidence="3">RSA 468</strain>
    </source>
</reference>
<dbReference type="Proteomes" id="UP000268162">
    <property type="component" value="Unassembled WGS sequence"/>
</dbReference>